<accession>A0AAE6XSR4</accession>
<reference evidence="2 3" key="1">
    <citation type="journal article" date="2020" name="Mol. Plant Pathol.">
        <title>Plasmid composition and the chpG gene determine the virulence level of Clavibacter capsici natural isolates in pepper.</title>
        <authorList>
            <person name="Hwang I.S."/>
            <person name="Lee H.M."/>
            <person name="Oh E.J."/>
            <person name="Lee S."/>
            <person name="Heu S."/>
            <person name="Oh C.S."/>
        </authorList>
    </citation>
    <scope>NUCLEOTIDE SEQUENCE [LARGE SCALE GENOMIC DNA]</scope>
    <source>
        <strain evidence="2 3">1101</strain>
    </source>
</reference>
<evidence type="ECO:0000313" key="2">
    <source>
        <dbReference type="EMBL" id="QIS45920.1"/>
    </source>
</evidence>
<dbReference type="EMBL" id="CP048049">
    <property type="protein sequence ID" value="QIS45920.1"/>
    <property type="molecule type" value="Genomic_DNA"/>
</dbReference>
<organism evidence="2 3">
    <name type="scientific">Clavibacter capsici</name>
    <dbReference type="NCBI Taxonomy" id="1874630"/>
    <lineage>
        <taxon>Bacteria</taxon>
        <taxon>Bacillati</taxon>
        <taxon>Actinomycetota</taxon>
        <taxon>Actinomycetes</taxon>
        <taxon>Micrococcales</taxon>
        <taxon>Microbacteriaceae</taxon>
        <taxon>Clavibacter</taxon>
    </lineage>
</organism>
<protein>
    <submittedName>
        <fullName evidence="2">Uncharacterized protein</fullName>
    </submittedName>
</protein>
<gene>
    <name evidence="2" type="ORF">GW570_12940</name>
</gene>
<feature type="compositionally biased region" description="Polar residues" evidence="1">
    <location>
        <begin position="8"/>
        <end position="17"/>
    </location>
</feature>
<name>A0AAE6XSR4_9MICO</name>
<keyword evidence="3" id="KW-1185">Reference proteome</keyword>
<feature type="region of interest" description="Disordered" evidence="1">
    <location>
        <begin position="1"/>
        <end position="28"/>
    </location>
</feature>
<dbReference type="Proteomes" id="UP000503164">
    <property type="component" value="Chromosome"/>
</dbReference>
<evidence type="ECO:0000256" key="1">
    <source>
        <dbReference type="SAM" id="MobiDB-lite"/>
    </source>
</evidence>
<proteinExistence type="predicted"/>
<evidence type="ECO:0000313" key="3">
    <source>
        <dbReference type="Proteomes" id="UP000503164"/>
    </source>
</evidence>
<sequence length="53" mass="6022">MDVRESEQQVVGFSQPDSAVDSPRDDRVASVEETMRVARILAKRHAELLRRLA</sequence>
<dbReference type="RefSeq" id="WP_157883541.1">
    <property type="nucleotide sequence ID" value="NZ_CP012573.1"/>
</dbReference>
<dbReference type="AlphaFoldDB" id="A0AAE6XSR4"/>